<feature type="transmembrane region" description="Helical" evidence="2">
    <location>
        <begin position="178"/>
        <end position="195"/>
    </location>
</feature>
<keyword evidence="2" id="KW-0812">Transmembrane</keyword>
<organism evidence="3 4">
    <name type="scientific">Sporothrix stenoceras</name>
    <dbReference type="NCBI Taxonomy" id="5173"/>
    <lineage>
        <taxon>Eukaryota</taxon>
        <taxon>Fungi</taxon>
        <taxon>Dikarya</taxon>
        <taxon>Ascomycota</taxon>
        <taxon>Pezizomycotina</taxon>
        <taxon>Sordariomycetes</taxon>
        <taxon>Sordariomycetidae</taxon>
        <taxon>Ophiostomatales</taxon>
        <taxon>Ophiostomataceae</taxon>
        <taxon>Sporothrix</taxon>
    </lineage>
</organism>
<proteinExistence type="predicted"/>
<feature type="region of interest" description="Disordered" evidence="1">
    <location>
        <begin position="1"/>
        <end position="21"/>
    </location>
</feature>
<evidence type="ECO:0000313" key="3">
    <source>
        <dbReference type="EMBL" id="KAL1887875.1"/>
    </source>
</evidence>
<evidence type="ECO:0000256" key="1">
    <source>
        <dbReference type="SAM" id="MobiDB-lite"/>
    </source>
</evidence>
<evidence type="ECO:0000313" key="4">
    <source>
        <dbReference type="Proteomes" id="UP001583186"/>
    </source>
</evidence>
<keyword evidence="2" id="KW-1133">Transmembrane helix</keyword>
<sequence length="263" mass="27862">MGILAPTGDAEQSQGSQQKQVDHQEQLVPILVYALANIIRDNHDVQVDYDIYTNLLNATGIPKDKIGFGLVTDIDTCGGSGHKTGDGADCWNSGYEFGAPFPNGYDIADVTNPKSISADLPGQIADALLNLHTNSYLGSDFDLVDAVSLPIPMIAQSIESMSVVNQTADKIEEEERKAIILAFLSAIFFFIPVAGEIAGASAKIGTIITILDAIGAASNAALDIYTVVSDPDTRHSPLSVSSLHRWPLLMSPSLLAPPGSNAR</sequence>
<keyword evidence="2" id="KW-0472">Membrane</keyword>
<keyword evidence="4" id="KW-1185">Reference proteome</keyword>
<dbReference type="EMBL" id="JAWCUI010000106">
    <property type="protein sequence ID" value="KAL1887875.1"/>
    <property type="molecule type" value="Genomic_DNA"/>
</dbReference>
<evidence type="ECO:0000256" key="2">
    <source>
        <dbReference type="SAM" id="Phobius"/>
    </source>
</evidence>
<comment type="caution">
    <text evidence="3">The sequence shown here is derived from an EMBL/GenBank/DDBJ whole genome shotgun (WGS) entry which is preliminary data.</text>
</comment>
<gene>
    <name evidence="3" type="ORF">Sste5346_009933</name>
</gene>
<feature type="compositionally biased region" description="Polar residues" evidence="1">
    <location>
        <begin position="10"/>
        <end position="19"/>
    </location>
</feature>
<reference evidence="3 4" key="1">
    <citation type="journal article" date="2024" name="IMA Fungus">
        <title>IMA Genome - F19 : A genome assembly and annotation guide to empower mycologists, including annotated draft genome sequences of Ceratocystis pirilliformis, Diaporthe australafricana, Fusarium ophioides, Paecilomyces lecythidis, and Sporothrix stenoceras.</title>
        <authorList>
            <person name="Aylward J."/>
            <person name="Wilson A.M."/>
            <person name="Visagie C.M."/>
            <person name="Spraker J."/>
            <person name="Barnes I."/>
            <person name="Buitendag C."/>
            <person name="Ceriani C."/>
            <person name="Del Mar Angel L."/>
            <person name="du Plessis D."/>
            <person name="Fuchs T."/>
            <person name="Gasser K."/>
            <person name="Kramer D."/>
            <person name="Li W."/>
            <person name="Munsamy K."/>
            <person name="Piso A."/>
            <person name="Price J.L."/>
            <person name="Sonnekus B."/>
            <person name="Thomas C."/>
            <person name="van der Nest A."/>
            <person name="van Dijk A."/>
            <person name="van Heerden A."/>
            <person name="van Vuuren N."/>
            <person name="Yilmaz N."/>
            <person name="Duong T.A."/>
            <person name="van der Merwe N.A."/>
            <person name="Wingfield M.J."/>
            <person name="Wingfield B.D."/>
        </authorList>
    </citation>
    <scope>NUCLEOTIDE SEQUENCE [LARGE SCALE GENOMIC DNA]</scope>
    <source>
        <strain evidence="3 4">CMW 5346</strain>
    </source>
</reference>
<accession>A0ABR3YHS1</accession>
<name>A0ABR3YHS1_9PEZI</name>
<dbReference type="Proteomes" id="UP001583186">
    <property type="component" value="Unassembled WGS sequence"/>
</dbReference>
<protein>
    <submittedName>
        <fullName evidence="3">Uncharacterized protein</fullName>
    </submittedName>
</protein>